<evidence type="ECO:0000313" key="2">
    <source>
        <dbReference type="EMBL" id="CAA9263692.1"/>
    </source>
</evidence>
<dbReference type="SUPFAM" id="SSF51430">
    <property type="entry name" value="NAD(P)-linked oxidoreductase"/>
    <property type="match status" value="1"/>
</dbReference>
<reference evidence="2" key="1">
    <citation type="submission" date="2020-02" db="EMBL/GenBank/DDBJ databases">
        <authorList>
            <person name="Meier V. D."/>
        </authorList>
    </citation>
    <scope>NUCLEOTIDE SEQUENCE</scope>
    <source>
        <strain evidence="2">AVDCRST_MAG63</strain>
    </source>
</reference>
<dbReference type="PANTHER" id="PTHR43312:SF1">
    <property type="entry name" value="NADP-DEPENDENT OXIDOREDUCTASE DOMAIN-CONTAINING PROTEIN"/>
    <property type="match status" value="1"/>
</dbReference>
<sequence>MATANGLPTRTLGRTGLAVTQLGYGAMEVRGTRIWGGRPVTDDEADRILNAVLDSGITFIDTANDYGRSEEYIGRFLSGRRSEFVLATKCGCTVVRRDENTDDTPHVWTRENLFRGLHESLERLRTDYVDVMQLHNPSVEQCEQGDLVTALQEMKQQGKVRWIGCSSTDPHLSTYIGWGVFDVFQIPYSALERQHEATIQAAADAGAGVIVRGGVARGEPGVGLGNQDRWAKWDAAKLDELLGEGETRTTFLLRFTNSHPGMHTNIVGTRSPEHLRENVEAAKRGPLPADVYAEAKRRLDAAGN</sequence>
<dbReference type="InterPro" id="IPR023210">
    <property type="entry name" value="NADP_OxRdtase_dom"/>
</dbReference>
<gene>
    <name evidence="2" type="ORF">AVDCRST_MAG63-2566</name>
</gene>
<name>A0A6J4IYE6_9BACT</name>
<evidence type="ECO:0000259" key="1">
    <source>
        <dbReference type="Pfam" id="PF00248"/>
    </source>
</evidence>
<proteinExistence type="predicted"/>
<dbReference type="Gene3D" id="3.20.20.100">
    <property type="entry name" value="NADP-dependent oxidoreductase domain"/>
    <property type="match status" value="1"/>
</dbReference>
<dbReference type="EMBL" id="CADCTO010000331">
    <property type="protein sequence ID" value="CAA9263692.1"/>
    <property type="molecule type" value="Genomic_DNA"/>
</dbReference>
<organism evidence="2">
    <name type="scientific">uncultured Armatimonadetes bacterium</name>
    <dbReference type="NCBI Taxonomy" id="157466"/>
    <lineage>
        <taxon>Bacteria</taxon>
        <taxon>Bacillati</taxon>
        <taxon>Armatimonadota</taxon>
        <taxon>environmental samples</taxon>
    </lineage>
</organism>
<dbReference type="Pfam" id="PF00248">
    <property type="entry name" value="Aldo_ket_red"/>
    <property type="match status" value="1"/>
</dbReference>
<feature type="domain" description="NADP-dependent oxidoreductase" evidence="1">
    <location>
        <begin position="22"/>
        <end position="295"/>
    </location>
</feature>
<dbReference type="InterPro" id="IPR053135">
    <property type="entry name" value="AKR2_Oxidoreductase"/>
</dbReference>
<accession>A0A6J4IYE6</accession>
<protein>
    <submittedName>
        <fullName evidence="2">Aldo/keto reductase</fullName>
    </submittedName>
</protein>
<dbReference type="CDD" id="cd19095">
    <property type="entry name" value="AKR_PA4992-like"/>
    <property type="match status" value="1"/>
</dbReference>
<dbReference type="PANTHER" id="PTHR43312">
    <property type="entry name" value="D-THREO-ALDOSE 1-DEHYDROGENASE"/>
    <property type="match status" value="1"/>
</dbReference>
<dbReference type="InterPro" id="IPR036812">
    <property type="entry name" value="NAD(P)_OxRdtase_dom_sf"/>
</dbReference>
<dbReference type="AlphaFoldDB" id="A0A6J4IYE6"/>